<sequence length="241" mass="28102">MLSVALWIVIGLVIYCLTCWVVGFTLVFLGKVHDDLIPGATIYAPLMPIAFLSIFVQDRIAFNLTERRYERKAKWIAEELQKKGIKLHRFGVEDDVNYYGYNSLHKSCEVQVADLKQEQVEAYREVYARAIKKFGWRFTPGELCGGAYPQWPLSREWARSIEINEYFAEHFISCIYCQNKRSMGWHWGNYSFHIKPCDCNLGRTYHCPDGNVKTFPGWLCQDCKVLHVGLWEWEKESLPGN</sequence>
<dbReference type="EMBL" id="LBWF01000003">
    <property type="protein sequence ID" value="KKR02402.1"/>
    <property type="molecule type" value="Genomic_DNA"/>
</dbReference>
<evidence type="ECO:0000313" key="2">
    <source>
        <dbReference type="EMBL" id="KKR02402.1"/>
    </source>
</evidence>
<keyword evidence="1" id="KW-0472">Membrane</keyword>
<keyword evidence="1" id="KW-0812">Transmembrane</keyword>
<name>A0A0G0QL25_YANXG</name>
<feature type="transmembrane region" description="Helical" evidence="1">
    <location>
        <begin position="36"/>
        <end position="56"/>
    </location>
</feature>
<accession>A0A0G0QL25</accession>
<dbReference type="AlphaFoldDB" id="A0A0G0QL25"/>
<proteinExistence type="predicted"/>
<feature type="transmembrane region" description="Helical" evidence="1">
    <location>
        <begin position="6"/>
        <end position="29"/>
    </location>
</feature>
<comment type="caution">
    <text evidence="2">The sequence shown here is derived from an EMBL/GenBank/DDBJ whole genome shotgun (WGS) entry which is preliminary data.</text>
</comment>
<evidence type="ECO:0000256" key="1">
    <source>
        <dbReference type="SAM" id="Phobius"/>
    </source>
</evidence>
<reference evidence="2 3" key="1">
    <citation type="journal article" date="2015" name="Nature">
        <title>rRNA introns, odd ribosomes, and small enigmatic genomes across a large radiation of phyla.</title>
        <authorList>
            <person name="Brown C.T."/>
            <person name="Hug L.A."/>
            <person name="Thomas B.C."/>
            <person name="Sharon I."/>
            <person name="Castelle C.J."/>
            <person name="Singh A."/>
            <person name="Wilkins M.J."/>
            <person name="Williams K.H."/>
            <person name="Banfield J.F."/>
        </authorList>
    </citation>
    <scope>NUCLEOTIDE SEQUENCE [LARGE SCALE GENOMIC DNA]</scope>
    <source>
        <strain evidence="3">GW2011_GWA1_39_13</strain>
    </source>
</reference>
<evidence type="ECO:0000313" key="3">
    <source>
        <dbReference type="Proteomes" id="UP000034845"/>
    </source>
</evidence>
<organism evidence="2 3">
    <name type="scientific">Yanofskybacteria sp. (strain GW2011_GWA1_39_13)</name>
    <dbReference type="NCBI Taxonomy" id="1619019"/>
    <lineage>
        <taxon>Bacteria</taxon>
        <taxon>Candidatus Yanofskyibacteriota</taxon>
    </lineage>
</organism>
<keyword evidence="1" id="KW-1133">Transmembrane helix</keyword>
<protein>
    <submittedName>
        <fullName evidence="2">Uncharacterized protein</fullName>
    </submittedName>
</protein>
<dbReference type="Proteomes" id="UP000034845">
    <property type="component" value="Unassembled WGS sequence"/>
</dbReference>
<gene>
    <name evidence="2" type="ORF">UT29_C0003G0058</name>
</gene>